<reference evidence="2 3" key="1">
    <citation type="submission" date="2018-04" db="EMBL/GenBank/DDBJ databases">
        <title>Genomic Encyclopedia of Archaeal and Bacterial Type Strains, Phase II (KMG-II): from individual species to whole genera.</title>
        <authorList>
            <person name="Goeker M."/>
        </authorList>
    </citation>
    <scope>NUCLEOTIDE SEQUENCE [LARGE SCALE GENOMIC DNA]</scope>
    <source>
        <strain evidence="2 3">DSM 29329</strain>
    </source>
</reference>
<dbReference type="Proteomes" id="UP000244069">
    <property type="component" value="Unassembled WGS sequence"/>
</dbReference>
<proteinExistence type="predicted"/>
<dbReference type="Gene3D" id="3.90.550.10">
    <property type="entry name" value="Spore Coat Polysaccharide Biosynthesis Protein SpsA, Chain A"/>
    <property type="match status" value="1"/>
</dbReference>
<protein>
    <submittedName>
        <fullName evidence="2">Succinoglycan biosynthesis protein ExoM</fullName>
    </submittedName>
</protein>
<dbReference type="PANTHER" id="PTHR43685:SF3">
    <property type="entry name" value="SLR2126 PROTEIN"/>
    <property type="match status" value="1"/>
</dbReference>
<feature type="domain" description="Glycosyltransferase 2-like" evidence="1">
    <location>
        <begin position="12"/>
        <end position="161"/>
    </location>
</feature>
<dbReference type="InterPro" id="IPR001173">
    <property type="entry name" value="Glyco_trans_2-like"/>
</dbReference>
<dbReference type="OrthoDB" id="6116224at2"/>
<dbReference type="PANTHER" id="PTHR43685">
    <property type="entry name" value="GLYCOSYLTRANSFERASE"/>
    <property type="match status" value="1"/>
</dbReference>
<dbReference type="Pfam" id="PF00535">
    <property type="entry name" value="Glycos_transf_2"/>
    <property type="match status" value="1"/>
</dbReference>
<gene>
    <name evidence="2" type="ORF">C8N44_10345</name>
</gene>
<evidence type="ECO:0000313" key="3">
    <source>
        <dbReference type="Proteomes" id="UP000244069"/>
    </source>
</evidence>
<organism evidence="2 3">
    <name type="scientific">Allosediminivita pacifica</name>
    <dbReference type="NCBI Taxonomy" id="1267769"/>
    <lineage>
        <taxon>Bacteria</taxon>
        <taxon>Pseudomonadati</taxon>
        <taxon>Pseudomonadota</taxon>
        <taxon>Alphaproteobacteria</taxon>
        <taxon>Rhodobacterales</taxon>
        <taxon>Paracoccaceae</taxon>
        <taxon>Allosediminivita</taxon>
    </lineage>
</organism>
<comment type="caution">
    <text evidence="2">The sequence shown here is derived from an EMBL/GenBank/DDBJ whole genome shotgun (WGS) entry which is preliminary data.</text>
</comment>
<accession>A0A2T6B5J2</accession>
<evidence type="ECO:0000313" key="2">
    <source>
        <dbReference type="EMBL" id="PTX51302.1"/>
    </source>
</evidence>
<keyword evidence="3" id="KW-1185">Reference proteome</keyword>
<sequence>MTTVAITLCTFRRPGVADTLRSIFSLELPKGVDLRVIVADNDTAESGRAAVEGAAADAPCPVTYLHAPAGNISIARNAGLDHAGDADWVAFLDDDEVADPEWLARLLNCAAETGSDAVFGPSIAEYDPGAPDWMRNGSYHSNIPASNAGDVITGHTCNALVRWKGKAWRDIRFDLERGRSGGEDTAYFFWLHRAGARFALCPEAVVREVVEPQRLSLRWLAKRKFRCGQSFSASATGRSSKLRLAAAASAKASACALGAAANLLSAERRNYWLLRGLLHAGVVAGCFNIRQTNIYGLGDAG</sequence>
<dbReference type="EMBL" id="QBKN01000003">
    <property type="protein sequence ID" value="PTX51302.1"/>
    <property type="molecule type" value="Genomic_DNA"/>
</dbReference>
<dbReference type="InterPro" id="IPR029044">
    <property type="entry name" value="Nucleotide-diphossugar_trans"/>
</dbReference>
<evidence type="ECO:0000259" key="1">
    <source>
        <dbReference type="Pfam" id="PF00535"/>
    </source>
</evidence>
<dbReference type="InterPro" id="IPR050834">
    <property type="entry name" value="Glycosyltransf_2"/>
</dbReference>
<dbReference type="RefSeq" id="WP_107974701.1">
    <property type="nucleotide sequence ID" value="NZ_BMEZ01000003.1"/>
</dbReference>
<dbReference type="SUPFAM" id="SSF53448">
    <property type="entry name" value="Nucleotide-diphospho-sugar transferases"/>
    <property type="match status" value="1"/>
</dbReference>
<name>A0A2T6B5J2_9RHOB</name>
<dbReference type="AlphaFoldDB" id="A0A2T6B5J2"/>